<evidence type="ECO:0000259" key="2">
    <source>
        <dbReference type="Pfam" id="PF00644"/>
    </source>
</evidence>
<dbReference type="VEuPathDB" id="AmoebaDB:NF0024010"/>
<sequence>MIDSEFEMDNNNNIPPNEDEEEEDLVVAGLLTMEEIMSLSEEDLKEMGLSREELLELAATSCNDIGKNQEGGSIVDENEAHSEEYNDDNDDEHDYGFTSTFEEEGSLNDTVDEYELDQEELIEMDIFVDEESFKEFEQEECVETSIDDLPFMNAILEENYRLMFGEITLDEVKFEVSSVTTDQKPQRTNISKKNRLKKEQRLQQSNNVTVKMRDIPEINFIEPTQFWPHYEKLIKNRFGQLKVTSIQSIVKPYLLQRFKNAVIGEQERLKRNVSNRIVLCFHGTHPYNIPSIIEKGLLVPGKDNDLQVLNGSAYGVGIYLSVMDPSISVNYCAGGNQLFACAVLLTDTVNTKNHGSFLVIKEEAYVLPCFLVTFENHFKSPFSTVLQKEETKQRVVKTKKGEMVFSKKRKEEQREKLRLKKEQKKKL</sequence>
<dbReference type="OrthoDB" id="10256774at2759"/>
<dbReference type="InterPro" id="IPR012317">
    <property type="entry name" value="Poly(ADP-ribose)pol_cat_dom"/>
</dbReference>
<dbReference type="GeneID" id="68117969"/>
<dbReference type="Pfam" id="PF00644">
    <property type="entry name" value="PARP"/>
    <property type="match status" value="1"/>
</dbReference>
<dbReference type="SUPFAM" id="SSF56399">
    <property type="entry name" value="ADP-ribosylation"/>
    <property type="match status" value="1"/>
</dbReference>
<reference evidence="3 4" key="1">
    <citation type="journal article" date="2019" name="Sci. Rep.">
        <title>Nanopore sequencing improves the draft genome of the human pathogenic amoeba Naegleria fowleri.</title>
        <authorList>
            <person name="Liechti N."/>
            <person name="Schurch N."/>
            <person name="Bruggmann R."/>
            <person name="Wittwer M."/>
        </authorList>
    </citation>
    <scope>NUCLEOTIDE SEQUENCE [LARGE SCALE GENOMIC DNA]</scope>
    <source>
        <strain evidence="3 4">ATCC 30894</strain>
    </source>
</reference>
<keyword evidence="4" id="KW-1185">Reference proteome</keyword>
<name>A0A6A5CBR3_NAEFO</name>
<dbReference type="EMBL" id="VFQX01000007">
    <property type="protein sequence ID" value="KAF0982775.1"/>
    <property type="molecule type" value="Genomic_DNA"/>
</dbReference>
<dbReference type="VEuPathDB" id="AmoebaDB:FDP41_010754"/>
<feature type="region of interest" description="Disordered" evidence="1">
    <location>
        <begin position="1"/>
        <end position="22"/>
    </location>
</feature>
<dbReference type="VEuPathDB" id="AmoebaDB:NfTy_014490"/>
<organism evidence="3 4">
    <name type="scientific">Naegleria fowleri</name>
    <name type="common">Brain eating amoeba</name>
    <dbReference type="NCBI Taxonomy" id="5763"/>
    <lineage>
        <taxon>Eukaryota</taxon>
        <taxon>Discoba</taxon>
        <taxon>Heterolobosea</taxon>
        <taxon>Tetramitia</taxon>
        <taxon>Eutetramitia</taxon>
        <taxon>Vahlkampfiidae</taxon>
        <taxon>Naegleria</taxon>
    </lineage>
</organism>
<feature type="domain" description="PARP catalytic" evidence="2">
    <location>
        <begin position="240"/>
        <end position="356"/>
    </location>
</feature>
<gene>
    <name evidence="3" type="ORF">FDP41_010754</name>
</gene>
<feature type="region of interest" description="Disordered" evidence="1">
    <location>
        <begin position="407"/>
        <end position="427"/>
    </location>
</feature>
<comment type="caution">
    <text evidence="3">The sequence shown here is derived from an EMBL/GenBank/DDBJ whole genome shotgun (WGS) entry which is preliminary data.</text>
</comment>
<dbReference type="GO" id="GO:0003950">
    <property type="term" value="F:NAD+ poly-ADP-ribosyltransferase activity"/>
    <property type="evidence" value="ECO:0007669"/>
    <property type="project" value="InterPro"/>
</dbReference>
<evidence type="ECO:0000313" key="4">
    <source>
        <dbReference type="Proteomes" id="UP000444721"/>
    </source>
</evidence>
<proteinExistence type="predicted"/>
<protein>
    <recommendedName>
        <fullName evidence="2">PARP catalytic domain-containing protein</fullName>
    </recommendedName>
</protein>
<dbReference type="RefSeq" id="XP_044567488.1">
    <property type="nucleotide sequence ID" value="XM_044701086.1"/>
</dbReference>
<dbReference type="Gene3D" id="3.90.228.10">
    <property type="match status" value="1"/>
</dbReference>
<dbReference type="Proteomes" id="UP000444721">
    <property type="component" value="Unassembled WGS sequence"/>
</dbReference>
<accession>A0A6A5CBR3</accession>
<feature type="compositionally biased region" description="Basic residues" evidence="1">
    <location>
        <begin position="417"/>
        <end position="427"/>
    </location>
</feature>
<evidence type="ECO:0000256" key="1">
    <source>
        <dbReference type="SAM" id="MobiDB-lite"/>
    </source>
</evidence>
<dbReference type="OMA" id="VNTKNHG"/>
<evidence type="ECO:0000313" key="3">
    <source>
        <dbReference type="EMBL" id="KAF0982775.1"/>
    </source>
</evidence>
<dbReference type="AlphaFoldDB" id="A0A6A5CBR3"/>